<dbReference type="EMBL" id="LXQA011304350">
    <property type="protein sequence ID" value="MCI92559.1"/>
    <property type="molecule type" value="Genomic_DNA"/>
</dbReference>
<feature type="non-terminal residue" evidence="2">
    <location>
        <position position="53"/>
    </location>
</feature>
<keyword evidence="3" id="KW-1185">Reference proteome</keyword>
<proteinExistence type="predicted"/>
<comment type="caution">
    <text evidence="2">The sequence shown here is derived from an EMBL/GenBank/DDBJ whole genome shotgun (WGS) entry which is preliminary data.</text>
</comment>
<dbReference type="Proteomes" id="UP000265520">
    <property type="component" value="Unassembled WGS sequence"/>
</dbReference>
<sequence>MVGGRWGGVGVAKTAVGVGGGDVGGVSGFTSHSLFTGSIFKYVAVAALILLEA</sequence>
<keyword evidence="1" id="KW-0472">Membrane</keyword>
<organism evidence="2 3">
    <name type="scientific">Trifolium medium</name>
    <dbReference type="NCBI Taxonomy" id="97028"/>
    <lineage>
        <taxon>Eukaryota</taxon>
        <taxon>Viridiplantae</taxon>
        <taxon>Streptophyta</taxon>
        <taxon>Embryophyta</taxon>
        <taxon>Tracheophyta</taxon>
        <taxon>Spermatophyta</taxon>
        <taxon>Magnoliopsida</taxon>
        <taxon>eudicotyledons</taxon>
        <taxon>Gunneridae</taxon>
        <taxon>Pentapetalae</taxon>
        <taxon>rosids</taxon>
        <taxon>fabids</taxon>
        <taxon>Fabales</taxon>
        <taxon>Fabaceae</taxon>
        <taxon>Papilionoideae</taxon>
        <taxon>50 kb inversion clade</taxon>
        <taxon>NPAAA clade</taxon>
        <taxon>Hologalegina</taxon>
        <taxon>IRL clade</taxon>
        <taxon>Trifolieae</taxon>
        <taxon>Trifolium</taxon>
    </lineage>
</organism>
<evidence type="ECO:0000313" key="2">
    <source>
        <dbReference type="EMBL" id="MCI92559.1"/>
    </source>
</evidence>
<evidence type="ECO:0000256" key="1">
    <source>
        <dbReference type="SAM" id="Phobius"/>
    </source>
</evidence>
<accession>A0A392VYK1</accession>
<keyword evidence="1" id="KW-1133">Transmembrane helix</keyword>
<evidence type="ECO:0000313" key="3">
    <source>
        <dbReference type="Proteomes" id="UP000265520"/>
    </source>
</evidence>
<feature type="transmembrane region" description="Helical" evidence="1">
    <location>
        <begin position="33"/>
        <end position="51"/>
    </location>
</feature>
<keyword evidence="1" id="KW-0812">Transmembrane</keyword>
<dbReference type="AlphaFoldDB" id="A0A392VYK1"/>
<reference evidence="2 3" key="1">
    <citation type="journal article" date="2018" name="Front. Plant Sci.">
        <title>Red Clover (Trifolium pratense) and Zigzag Clover (T. medium) - A Picture of Genomic Similarities and Differences.</title>
        <authorList>
            <person name="Dluhosova J."/>
            <person name="Istvanek J."/>
            <person name="Nedelnik J."/>
            <person name="Repkova J."/>
        </authorList>
    </citation>
    <scope>NUCLEOTIDE SEQUENCE [LARGE SCALE GENOMIC DNA]</scope>
    <source>
        <strain evidence="3">cv. 10/8</strain>
        <tissue evidence="2">Leaf</tissue>
    </source>
</reference>
<name>A0A392VYK1_9FABA</name>
<protein>
    <submittedName>
        <fullName evidence="2">Uncharacterized protein</fullName>
    </submittedName>
</protein>